<keyword evidence="1" id="KW-0812">Transmembrane</keyword>
<dbReference type="EMBL" id="AP027079">
    <property type="protein sequence ID" value="BDU69394.1"/>
    <property type="molecule type" value="Genomic_DNA"/>
</dbReference>
<proteinExistence type="predicted"/>
<keyword evidence="1" id="KW-1133">Transmembrane helix</keyword>
<keyword evidence="3" id="KW-1185">Reference proteome</keyword>
<name>A0ABM8DQV8_9BACT</name>
<sequence length="37" mass="4396">MIHAGWFLDSPWWWLALWLPTLAFVVPFGSGRKEHRS</sequence>
<keyword evidence="1" id="KW-0472">Membrane</keyword>
<evidence type="ECO:0000313" key="2">
    <source>
        <dbReference type="EMBL" id="BDU69394.1"/>
    </source>
</evidence>
<reference evidence="3" key="1">
    <citation type="journal article" date="2023" name="Int. J. Syst. Evol. Microbiol.">
        <title>Mesoterricola silvestris gen. nov., sp. nov., Mesoterricola sediminis sp. nov., Geothrix oryzae sp. nov., Geothrix edaphica sp. nov., Geothrix rubra sp. nov., and Geothrix limicola sp. nov., six novel members of Acidobacteriota isolated from soils.</title>
        <authorList>
            <person name="Itoh H."/>
            <person name="Sugisawa Y."/>
            <person name="Mise K."/>
            <person name="Xu Z."/>
            <person name="Kuniyasu M."/>
            <person name="Ushijima N."/>
            <person name="Kawano K."/>
            <person name="Kobayashi E."/>
            <person name="Shiratori Y."/>
            <person name="Masuda Y."/>
            <person name="Senoo K."/>
        </authorList>
    </citation>
    <scope>NUCLEOTIDE SEQUENCE [LARGE SCALE GENOMIC DNA]</scope>
    <source>
        <strain evidence="3">Red222</strain>
    </source>
</reference>
<organism evidence="2 3">
    <name type="scientific">Geothrix oryzae</name>
    <dbReference type="NCBI Taxonomy" id="2927975"/>
    <lineage>
        <taxon>Bacteria</taxon>
        <taxon>Pseudomonadati</taxon>
        <taxon>Acidobacteriota</taxon>
        <taxon>Holophagae</taxon>
        <taxon>Holophagales</taxon>
        <taxon>Holophagaceae</taxon>
        <taxon>Geothrix</taxon>
    </lineage>
</organism>
<accession>A0ABM8DQV8</accession>
<protein>
    <submittedName>
        <fullName evidence="2">Uncharacterized protein</fullName>
    </submittedName>
</protein>
<dbReference type="Proteomes" id="UP001242010">
    <property type="component" value="Chromosome"/>
</dbReference>
<gene>
    <name evidence="2" type="ORF">GETHOR_14950</name>
</gene>
<feature type="transmembrane region" description="Helical" evidence="1">
    <location>
        <begin position="12"/>
        <end position="31"/>
    </location>
</feature>
<evidence type="ECO:0000313" key="3">
    <source>
        <dbReference type="Proteomes" id="UP001242010"/>
    </source>
</evidence>
<evidence type="ECO:0000256" key="1">
    <source>
        <dbReference type="SAM" id="Phobius"/>
    </source>
</evidence>